<dbReference type="EMBL" id="KK088483">
    <property type="protein sequence ID" value="EYE89988.1"/>
    <property type="molecule type" value="Genomic_DNA"/>
</dbReference>
<reference evidence="2" key="1">
    <citation type="journal article" date="2014" name="Nat. Commun.">
        <title>Genomic adaptations of the halophilic Dead Sea filamentous fungus Eurotium rubrum.</title>
        <authorList>
            <person name="Kis-Papo T."/>
            <person name="Weig A.R."/>
            <person name="Riley R."/>
            <person name="Persoh D."/>
            <person name="Salamov A."/>
            <person name="Sun H."/>
            <person name="Lipzen A."/>
            <person name="Wasser S.P."/>
            <person name="Rambold G."/>
            <person name="Grigoriev I.V."/>
            <person name="Nevo E."/>
        </authorList>
    </citation>
    <scope>NUCLEOTIDE SEQUENCE [LARGE SCALE GENOMIC DNA]</scope>
    <source>
        <strain evidence="2">CBS 135680</strain>
    </source>
</reference>
<protein>
    <submittedName>
        <fullName evidence="1">Uncharacterized protein</fullName>
    </submittedName>
</protein>
<organism evidence="1 2">
    <name type="scientific">Aspergillus ruber (strain CBS 135680)</name>
    <dbReference type="NCBI Taxonomy" id="1388766"/>
    <lineage>
        <taxon>Eukaryota</taxon>
        <taxon>Fungi</taxon>
        <taxon>Dikarya</taxon>
        <taxon>Ascomycota</taxon>
        <taxon>Pezizomycotina</taxon>
        <taxon>Eurotiomycetes</taxon>
        <taxon>Eurotiomycetidae</taxon>
        <taxon>Eurotiales</taxon>
        <taxon>Aspergillaceae</taxon>
        <taxon>Aspergillus</taxon>
        <taxon>Aspergillus subgen. Aspergillus</taxon>
    </lineage>
</organism>
<gene>
    <name evidence="1" type="ORF">EURHEDRAFT_417898</name>
</gene>
<sequence length="64" mass="7090">MPSPRLLGIHCAISRILKFSGAGEYIEQVLRDLGQVTVEADGSINLGDIMKLRFDGWVNQLTVF</sequence>
<evidence type="ECO:0000313" key="2">
    <source>
        <dbReference type="Proteomes" id="UP000019804"/>
    </source>
</evidence>
<name>A0A017RYZ0_ASPRC</name>
<evidence type="ECO:0000313" key="1">
    <source>
        <dbReference type="EMBL" id="EYE89988.1"/>
    </source>
</evidence>
<dbReference type="GeneID" id="63698432"/>
<dbReference type="HOGENOM" id="CLU_2867290_0_0_1"/>
<accession>A0A017RYZ0</accession>
<dbReference type="RefSeq" id="XP_040633678.1">
    <property type="nucleotide sequence ID" value="XM_040783308.1"/>
</dbReference>
<proteinExistence type="predicted"/>
<keyword evidence="2" id="KW-1185">Reference proteome</keyword>
<dbReference type="Proteomes" id="UP000019804">
    <property type="component" value="Unassembled WGS sequence"/>
</dbReference>
<dbReference type="AlphaFoldDB" id="A0A017RYZ0"/>
<dbReference type="OrthoDB" id="2104739at2759"/>